<dbReference type="AlphaFoldDB" id="G2LK13"/>
<dbReference type="Pfam" id="PF07505">
    <property type="entry name" value="DUF5131"/>
    <property type="match status" value="1"/>
</dbReference>
<dbReference type="EMBL" id="CP002515">
    <property type="protein sequence ID" value="AEP13180.1"/>
    <property type="molecule type" value="Genomic_DNA"/>
</dbReference>
<dbReference type="KEGG" id="ctm:Cabther_B0176"/>
<name>G2LK13_CHLTF</name>
<dbReference type="HOGENOM" id="CLU_054184_0_1_0"/>
<protein>
    <submittedName>
        <fullName evidence="1">Bacteriophage protein gp37</fullName>
    </submittedName>
</protein>
<dbReference type="Proteomes" id="UP000006791">
    <property type="component" value="Chromosome 2"/>
</dbReference>
<reference evidence="1 2" key="1">
    <citation type="journal article" date="2012" name="Environ. Microbiol.">
        <title>Complete genome of Candidatus Chloracidobacterium thermophilum, a chlorophyll-based photoheterotroph belonging to the phylum Acidobacteria.</title>
        <authorList>
            <person name="Garcia Costas A.M."/>
            <person name="Liu Z."/>
            <person name="Tomsho L.P."/>
            <person name="Schuster S.C."/>
            <person name="Ward D.M."/>
            <person name="Bryant D.A."/>
        </authorList>
    </citation>
    <scope>NUCLEOTIDE SEQUENCE [LARGE SCALE GENOMIC DNA]</scope>
    <source>
        <strain evidence="1 2">B</strain>
    </source>
</reference>
<keyword evidence="2" id="KW-1185">Reference proteome</keyword>
<dbReference type="InterPro" id="IPR011101">
    <property type="entry name" value="DUF5131"/>
</dbReference>
<gene>
    <name evidence="1" type="ordered locus">Cabther_B0176</name>
</gene>
<proteinExistence type="predicted"/>
<sequence length="204" mass="23309">MGSARYRNGFDITLHADLLEMPKRWRKPRVVFVNSMSDLFHDQVPLEFIQRVFDTMQNCPQHTFQVLTKRTARLRAIADKLPWPKNVWMGVSVENAAVMHRIDDLRAVPAAVRFLSCEPLLGPMQDLSLESIHWVIVGGESGPHARPIDKAWVMGILRQCRQAGVPFFFKQWGGVRKDLTGRKLEGRTYDEMPYQSAAFLTACG</sequence>
<organism evidence="1 2">
    <name type="scientific">Chloracidobacterium thermophilum (strain B)</name>
    <dbReference type="NCBI Taxonomy" id="981222"/>
    <lineage>
        <taxon>Bacteria</taxon>
        <taxon>Pseudomonadati</taxon>
        <taxon>Acidobacteriota</taxon>
        <taxon>Terriglobia</taxon>
        <taxon>Terriglobales</taxon>
        <taxon>Acidobacteriaceae</taxon>
        <taxon>Chloracidobacterium</taxon>
    </lineage>
</organism>
<accession>G2LK13</accession>
<evidence type="ECO:0000313" key="1">
    <source>
        <dbReference type="EMBL" id="AEP13180.1"/>
    </source>
</evidence>
<evidence type="ECO:0000313" key="2">
    <source>
        <dbReference type="Proteomes" id="UP000006791"/>
    </source>
</evidence>